<keyword evidence="1" id="KW-0808">Transferase</keyword>
<dbReference type="CDD" id="cd04301">
    <property type="entry name" value="NAT_SF"/>
    <property type="match status" value="1"/>
</dbReference>
<dbReference type="eggNOG" id="COG0456">
    <property type="taxonomic scope" value="Bacteria"/>
</dbReference>
<dbReference type="STRING" id="290340.AAur_2286"/>
<dbReference type="InterPro" id="IPR056935">
    <property type="entry name" value="Rv0428c-like_C"/>
</dbReference>
<accession>A1R715</accession>
<dbReference type="EMBL" id="CP000474">
    <property type="protein sequence ID" value="ABM09021.1"/>
    <property type="molecule type" value="Genomic_DNA"/>
</dbReference>
<keyword evidence="2" id="KW-0012">Acyltransferase</keyword>
<evidence type="ECO:0000259" key="3">
    <source>
        <dbReference type="PROSITE" id="PS51186"/>
    </source>
</evidence>
<dbReference type="Proteomes" id="UP000000637">
    <property type="component" value="Chromosome"/>
</dbReference>
<evidence type="ECO:0000313" key="4">
    <source>
        <dbReference type="EMBL" id="ABM09021.1"/>
    </source>
</evidence>
<dbReference type="RefSeq" id="WP_011774971.1">
    <property type="nucleotide sequence ID" value="NC_008711.1"/>
</dbReference>
<dbReference type="Pfam" id="PF24553">
    <property type="entry name" value="Rv0428c_C"/>
    <property type="match status" value="1"/>
</dbReference>
<dbReference type="PROSITE" id="PS51186">
    <property type="entry name" value="GNAT"/>
    <property type="match status" value="1"/>
</dbReference>
<name>A1R715_PAEAT</name>
<protein>
    <submittedName>
        <fullName evidence="4">Acetyltransferase, GNAT family protein</fullName>
    </submittedName>
</protein>
<dbReference type="InterPro" id="IPR050680">
    <property type="entry name" value="YpeA/RimI_acetyltransf"/>
</dbReference>
<dbReference type="InterPro" id="IPR016181">
    <property type="entry name" value="Acyl_CoA_acyltransferase"/>
</dbReference>
<evidence type="ECO:0000313" key="5">
    <source>
        <dbReference type="Proteomes" id="UP000000637"/>
    </source>
</evidence>
<keyword evidence="5" id="KW-1185">Reference proteome</keyword>
<sequence length="270" mass="29733">MLDQAFLESLMDRAWPALEREDLDLEDLDPGNTGGWVLRASEGVTQRANSVWPRNLDGGSMGNPDMSRSIRAAAEWYRLRRLPLIFQVFGDSRSAALNAVLDTQRFTRQSETRIMVRGVDELPVGTSGRHVDISDEPSDEWLRLWWSVDGRGGDAELSVAHKILLACPALYATVRDDDGVPAAVGRLALVDGWGGIYSMATSAGHRRRGFGTKVLDALLNAGAERNLQGFWLLVTEANRGAQSLYSQAGFTDYGSYLYRQAPLRRASSGC</sequence>
<dbReference type="SUPFAM" id="SSF55729">
    <property type="entry name" value="Acyl-CoA N-acyltransferases (Nat)"/>
    <property type="match status" value="1"/>
</dbReference>
<organism evidence="4 5">
    <name type="scientific">Paenarthrobacter aurescens (strain TC1)</name>
    <dbReference type="NCBI Taxonomy" id="290340"/>
    <lineage>
        <taxon>Bacteria</taxon>
        <taxon>Bacillati</taxon>
        <taxon>Actinomycetota</taxon>
        <taxon>Actinomycetes</taxon>
        <taxon>Micrococcales</taxon>
        <taxon>Micrococcaceae</taxon>
        <taxon>Paenarthrobacter</taxon>
    </lineage>
</organism>
<dbReference type="HOGENOM" id="CLU_048109_0_0_11"/>
<dbReference type="PANTHER" id="PTHR43420">
    <property type="entry name" value="ACETYLTRANSFERASE"/>
    <property type="match status" value="1"/>
</dbReference>
<dbReference type="GO" id="GO:0016747">
    <property type="term" value="F:acyltransferase activity, transferring groups other than amino-acyl groups"/>
    <property type="evidence" value="ECO:0007669"/>
    <property type="project" value="InterPro"/>
</dbReference>
<reference evidence="4 5" key="1">
    <citation type="journal article" date="2006" name="PLoS Genet.">
        <title>Secrets of soil survival revealed by the genome sequence of Arthrobacter aurescens TC1.</title>
        <authorList>
            <person name="Mongodin E.F."/>
            <person name="Shapir N."/>
            <person name="Daugherty S.C."/>
            <person name="DeBoy R.T."/>
            <person name="Emerson J.B."/>
            <person name="Shvartzbeyn A."/>
            <person name="Radune D."/>
            <person name="Vamathevan J."/>
            <person name="Riggs F."/>
            <person name="Grinberg V."/>
            <person name="Khouri H."/>
            <person name="Wackett L.P."/>
            <person name="Nelson K.E."/>
            <person name="Sadowsky M.J."/>
        </authorList>
    </citation>
    <scope>NUCLEOTIDE SEQUENCE [LARGE SCALE GENOMIC DNA]</scope>
    <source>
        <strain evidence="4 5">TC1</strain>
    </source>
</reference>
<dbReference type="PANTHER" id="PTHR43420:SF12">
    <property type="entry name" value="N-ACETYLTRANSFERASE DOMAIN-CONTAINING PROTEIN"/>
    <property type="match status" value="1"/>
</dbReference>
<dbReference type="OrthoDB" id="9775595at2"/>
<evidence type="ECO:0000256" key="2">
    <source>
        <dbReference type="ARBA" id="ARBA00023315"/>
    </source>
</evidence>
<dbReference type="AlphaFoldDB" id="A1R715"/>
<dbReference type="Gene3D" id="3.40.630.30">
    <property type="match status" value="1"/>
</dbReference>
<proteinExistence type="predicted"/>
<feature type="domain" description="N-acetyltransferase" evidence="3">
    <location>
        <begin position="131"/>
        <end position="270"/>
    </location>
</feature>
<evidence type="ECO:0000256" key="1">
    <source>
        <dbReference type="ARBA" id="ARBA00022679"/>
    </source>
</evidence>
<dbReference type="KEGG" id="aau:AAur_2286"/>
<gene>
    <name evidence="4" type="ordered locus">AAur_2286</name>
</gene>
<dbReference type="InterPro" id="IPR000182">
    <property type="entry name" value="GNAT_dom"/>
</dbReference>